<dbReference type="HOGENOM" id="CLU_1876651_0_0_1"/>
<sequence>MAKQVGKKENATLWQWIEILDWHYANGKVQTKTVKHFHQVYPNLCLTQPQISKWLKKESTLHTELESSGGRSHSLKQVHQTQHPEVTEMLDLWVSKAMTDGLFFTGEVLCQKWRLFADLAGVPEDECLVLSEGWLS</sequence>
<reference evidence="1 2" key="1">
    <citation type="submission" date="2014-04" db="EMBL/GenBank/DDBJ databases">
        <authorList>
            <consortium name="DOE Joint Genome Institute"/>
            <person name="Kuo A."/>
            <person name="Kohler A."/>
            <person name="Nagy L.G."/>
            <person name="Floudas D."/>
            <person name="Copeland A."/>
            <person name="Barry K.W."/>
            <person name="Cichocki N."/>
            <person name="Veneault-Fourrey C."/>
            <person name="LaButti K."/>
            <person name="Lindquist E.A."/>
            <person name="Lipzen A."/>
            <person name="Lundell T."/>
            <person name="Morin E."/>
            <person name="Murat C."/>
            <person name="Sun H."/>
            <person name="Tunlid A."/>
            <person name="Henrissat B."/>
            <person name="Grigoriev I.V."/>
            <person name="Hibbett D.S."/>
            <person name="Martin F."/>
            <person name="Nordberg H.P."/>
            <person name="Cantor M.N."/>
            <person name="Hua S.X."/>
        </authorList>
    </citation>
    <scope>NUCLEOTIDE SEQUENCE [LARGE SCALE GENOMIC DNA]</scope>
    <source>
        <strain evidence="1 2">Foug A</strain>
    </source>
</reference>
<dbReference type="EMBL" id="KN822200">
    <property type="protein sequence ID" value="KIM52765.1"/>
    <property type="molecule type" value="Genomic_DNA"/>
</dbReference>
<organism evidence="1 2">
    <name type="scientific">Scleroderma citrinum Foug A</name>
    <dbReference type="NCBI Taxonomy" id="1036808"/>
    <lineage>
        <taxon>Eukaryota</taxon>
        <taxon>Fungi</taxon>
        <taxon>Dikarya</taxon>
        <taxon>Basidiomycota</taxon>
        <taxon>Agaricomycotina</taxon>
        <taxon>Agaricomycetes</taxon>
        <taxon>Agaricomycetidae</taxon>
        <taxon>Boletales</taxon>
        <taxon>Sclerodermatineae</taxon>
        <taxon>Sclerodermataceae</taxon>
        <taxon>Scleroderma</taxon>
    </lineage>
</organism>
<gene>
    <name evidence="1" type="ORF">SCLCIDRAFT_140443</name>
</gene>
<dbReference type="Proteomes" id="UP000053989">
    <property type="component" value="Unassembled WGS sequence"/>
</dbReference>
<protein>
    <recommendedName>
        <fullName evidence="3">HTH CENPB-type domain-containing protein</fullName>
    </recommendedName>
</protein>
<evidence type="ECO:0000313" key="2">
    <source>
        <dbReference type="Proteomes" id="UP000053989"/>
    </source>
</evidence>
<dbReference type="InParanoid" id="A0A0C3CW27"/>
<dbReference type="SUPFAM" id="SSF46689">
    <property type="entry name" value="Homeodomain-like"/>
    <property type="match status" value="1"/>
</dbReference>
<evidence type="ECO:0000313" key="1">
    <source>
        <dbReference type="EMBL" id="KIM52765.1"/>
    </source>
</evidence>
<dbReference type="OrthoDB" id="2507562at2759"/>
<dbReference type="STRING" id="1036808.A0A0C3CW27"/>
<reference evidence="2" key="2">
    <citation type="submission" date="2015-01" db="EMBL/GenBank/DDBJ databases">
        <title>Evolutionary Origins and Diversification of the Mycorrhizal Mutualists.</title>
        <authorList>
            <consortium name="DOE Joint Genome Institute"/>
            <consortium name="Mycorrhizal Genomics Consortium"/>
            <person name="Kohler A."/>
            <person name="Kuo A."/>
            <person name="Nagy L.G."/>
            <person name="Floudas D."/>
            <person name="Copeland A."/>
            <person name="Barry K.W."/>
            <person name="Cichocki N."/>
            <person name="Veneault-Fourrey C."/>
            <person name="LaButti K."/>
            <person name="Lindquist E.A."/>
            <person name="Lipzen A."/>
            <person name="Lundell T."/>
            <person name="Morin E."/>
            <person name="Murat C."/>
            <person name="Riley R."/>
            <person name="Ohm R."/>
            <person name="Sun H."/>
            <person name="Tunlid A."/>
            <person name="Henrissat B."/>
            <person name="Grigoriev I.V."/>
            <person name="Hibbett D.S."/>
            <person name="Martin F."/>
        </authorList>
    </citation>
    <scope>NUCLEOTIDE SEQUENCE [LARGE SCALE GENOMIC DNA]</scope>
    <source>
        <strain evidence="2">Foug A</strain>
    </source>
</reference>
<name>A0A0C3CW27_9AGAM</name>
<accession>A0A0C3CW27</accession>
<dbReference type="InterPro" id="IPR009057">
    <property type="entry name" value="Homeodomain-like_sf"/>
</dbReference>
<dbReference type="AlphaFoldDB" id="A0A0C3CW27"/>
<evidence type="ECO:0008006" key="3">
    <source>
        <dbReference type="Google" id="ProtNLM"/>
    </source>
</evidence>
<keyword evidence="2" id="KW-1185">Reference proteome</keyword>
<proteinExistence type="predicted"/>